<evidence type="ECO:0000256" key="1">
    <source>
        <dbReference type="ARBA" id="ARBA00003670"/>
    </source>
</evidence>
<keyword evidence="5" id="KW-1185">Reference proteome</keyword>
<dbReference type="Proteomes" id="UP001193389">
    <property type="component" value="Chromosome"/>
</dbReference>
<dbReference type="PRINTS" id="PR00150">
    <property type="entry name" value="PEPCARBXLASE"/>
</dbReference>
<accession>A0A5K7S9B7</accession>
<evidence type="ECO:0000256" key="3">
    <source>
        <dbReference type="PROSITE-ProRule" id="PRU10112"/>
    </source>
</evidence>
<sequence length="928" mass="105905">MKITNMHPVLKENIQEIGKPYSDLHFLLECFAEVLEANNEKELVTYIPWLNTKVSTPKPEHEQKAIHLYSICFQLLNLCEVNWAVQSRRNKQQHQGSQSINGSWAHTFSELKQSGIPQEKIVAALSQLEIEPVMTAHPTEAKRTVVLKYYRELYLQLVMLENPVYTVLERDQIRSGIKELLTRLWFIDDIYLEKPQVETELENVLHYLTKVFPDVFELHDRTLVQAWNEAGFQPESLQNYQSMPKISLGSWVGGDRDGHPLVTPEITQFTLKRLRTEALNLTSQRLNLLADSLSIYTSENTLSVEIQERKSELEKQIPDISENIQFSSASREPFRQFVLLLIEKLPVKHNHSGGNIQLSPTNWSYSNSGQLITDLELLLQALSNWGAPMLAINEVNKALRFVQNFGFHLAHLDIRQNSEFYQKAFLGLLEDVDTSSFSINTDHHQVDKQFLLQELNLYRPFTYSYSGNVSETANALGYLSVLTGHIRNYGTNALGSMIVSMTKKVDDLFTFYLLAREAGLYVKTESGPACQLPVVPLFETIDDLHRAPAILDEFLAHPVTQNTLQLQAQRKGYSRPVAEVMIGYSDSNKDGGILSSLWHLYEAQHELAKIGRKHGVDIRFFHGKGGSISRGAGPIHWFLKSLPPESLCGKLRLTEQGETIERKYANKVNAAFNLELLTSGTLRNAMLNTHPFDPELFELVGFMAHESFTTYNALTRHPSFIRFFEQATPIDVIETSKIGSRPSRRTNQRTLNDLRAIPWVFSWTQSRVNITSWYGVGSTLLLLKEQYPEKYALLKQLLISHPLLRYILTNVDSGLAATDPEIIELYASLVNEEQVKNDILPLILSEFQLTKSLLAELLEKPFEERRKNHYYSTRLRAVALDLMHQVQVNTLRHWRNEKDSEDPEIANQQNIILLKTVNAVANALGSTG</sequence>
<dbReference type="GO" id="GO:0006099">
    <property type="term" value="P:tricarboxylic acid cycle"/>
    <property type="evidence" value="ECO:0007669"/>
    <property type="project" value="InterPro"/>
</dbReference>
<evidence type="ECO:0000256" key="2">
    <source>
        <dbReference type="ARBA" id="ARBA00022419"/>
    </source>
</evidence>
<dbReference type="InterPro" id="IPR015813">
    <property type="entry name" value="Pyrv/PenolPyrv_kinase-like_dom"/>
</dbReference>
<dbReference type="KEGG" id="anf:AQPE_2331"/>
<dbReference type="GO" id="GO:0005829">
    <property type="term" value="C:cytosol"/>
    <property type="evidence" value="ECO:0007669"/>
    <property type="project" value="TreeGrafter"/>
</dbReference>
<dbReference type="RefSeq" id="WP_318351100.1">
    <property type="nucleotide sequence ID" value="NZ_AP018694.1"/>
</dbReference>
<dbReference type="GO" id="GO:0008964">
    <property type="term" value="F:phosphoenolpyruvate carboxylase activity"/>
    <property type="evidence" value="ECO:0007669"/>
    <property type="project" value="InterPro"/>
</dbReference>
<comment type="function">
    <text evidence="1">Forms oxaloacetate, a four-carbon dicarboxylic acid source for the tricarboxylic acid cycle.</text>
</comment>
<dbReference type="InterPro" id="IPR033129">
    <property type="entry name" value="PEPCASE_His_AS"/>
</dbReference>
<organism evidence="4 5">
    <name type="scientific">Aquipluma nitroreducens</name>
    <dbReference type="NCBI Taxonomy" id="2010828"/>
    <lineage>
        <taxon>Bacteria</taxon>
        <taxon>Pseudomonadati</taxon>
        <taxon>Bacteroidota</taxon>
        <taxon>Bacteroidia</taxon>
        <taxon>Marinilabiliales</taxon>
        <taxon>Prolixibacteraceae</taxon>
        <taxon>Aquipluma</taxon>
    </lineage>
</organism>
<dbReference type="Pfam" id="PF00311">
    <property type="entry name" value="PEPcase"/>
    <property type="match status" value="1"/>
</dbReference>
<dbReference type="AlphaFoldDB" id="A0A5K7S9B7"/>
<protein>
    <recommendedName>
        <fullName evidence="2">Phosphoenolpyruvate carboxylase</fullName>
    </recommendedName>
</protein>
<reference evidence="4" key="1">
    <citation type="journal article" date="2020" name="Int. J. Syst. Evol. Microbiol.">
        <title>Aquipluma nitroreducens gen. nov. sp. nov., a novel facultatively anaerobic bacterium isolated from a freshwater lake.</title>
        <authorList>
            <person name="Watanabe M."/>
            <person name="Kojima H."/>
            <person name="Fukui M."/>
        </authorList>
    </citation>
    <scope>NUCLEOTIDE SEQUENCE</scope>
    <source>
        <strain evidence="4">MeG22</strain>
    </source>
</reference>
<dbReference type="InterPro" id="IPR021135">
    <property type="entry name" value="PEP_COase"/>
</dbReference>
<evidence type="ECO:0000313" key="5">
    <source>
        <dbReference type="Proteomes" id="UP001193389"/>
    </source>
</evidence>
<dbReference type="EMBL" id="AP018694">
    <property type="protein sequence ID" value="BBE18171.1"/>
    <property type="molecule type" value="Genomic_DNA"/>
</dbReference>
<gene>
    <name evidence="4" type="ORF">AQPE_2331</name>
</gene>
<dbReference type="PROSITE" id="PS00393">
    <property type="entry name" value="PEPCASE_2"/>
    <property type="match status" value="1"/>
</dbReference>
<name>A0A5K7S9B7_9BACT</name>
<evidence type="ECO:0000313" key="4">
    <source>
        <dbReference type="EMBL" id="BBE18171.1"/>
    </source>
</evidence>
<feature type="active site" evidence="3">
    <location>
        <position position="589"/>
    </location>
</feature>
<dbReference type="Gene3D" id="1.20.1440.90">
    <property type="entry name" value="Phosphoenolpyruvate/pyruvate domain"/>
    <property type="match status" value="1"/>
</dbReference>
<proteinExistence type="predicted"/>
<dbReference type="PANTHER" id="PTHR30523:SF32">
    <property type="entry name" value="PHOSPHOENOLPYRUVATE CARBOXYLASE"/>
    <property type="match status" value="1"/>
</dbReference>
<dbReference type="SUPFAM" id="SSF51621">
    <property type="entry name" value="Phosphoenolpyruvate/pyruvate domain"/>
    <property type="match status" value="1"/>
</dbReference>
<dbReference type="PANTHER" id="PTHR30523">
    <property type="entry name" value="PHOSPHOENOLPYRUVATE CARBOXYLASE"/>
    <property type="match status" value="1"/>
</dbReference>
<dbReference type="GO" id="GO:0015977">
    <property type="term" value="P:carbon fixation"/>
    <property type="evidence" value="ECO:0007669"/>
    <property type="project" value="InterPro"/>
</dbReference>